<evidence type="ECO:0000313" key="3">
    <source>
        <dbReference type="Proteomes" id="UP000094472"/>
    </source>
</evidence>
<proteinExistence type="predicted"/>
<reference evidence="2 3" key="1">
    <citation type="journal article" date="2016" name="Environ. Microbiol.">
        <title>New Methyloceanibacter diversity from North Sea sediments includes methanotroph containing solely the soluble methane monooxygenase.</title>
        <authorList>
            <person name="Vekeman B."/>
            <person name="Kerckhof F.M."/>
            <person name="Cremers G."/>
            <person name="de Vos P."/>
            <person name="Vandamme P."/>
            <person name="Boon N."/>
            <person name="Op den Camp H.J."/>
            <person name="Heylen K."/>
        </authorList>
    </citation>
    <scope>NUCLEOTIDE SEQUENCE [LARGE SCALE GENOMIC DNA]</scope>
    <source>
        <strain evidence="2 3">R-67175</strain>
    </source>
</reference>
<keyword evidence="3" id="KW-1185">Reference proteome</keyword>
<accession>A0A1E3VVU7</accession>
<dbReference type="Proteomes" id="UP000094472">
    <property type="component" value="Unassembled WGS sequence"/>
</dbReference>
<dbReference type="RefSeq" id="WP_069441739.1">
    <property type="nucleotide sequence ID" value="NZ_LPWF01000025.1"/>
</dbReference>
<protein>
    <recommendedName>
        <fullName evidence="4">Solute-binding protein family 3/N-terminal domain-containing protein</fullName>
    </recommendedName>
</protein>
<dbReference type="SUPFAM" id="SSF53850">
    <property type="entry name" value="Periplasmic binding protein-like II"/>
    <property type="match status" value="1"/>
</dbReference>
<evidence type="ECO:0000313" key="2">
    <source>
        <dbReference type="EMBL" id="ODR97649.1"/>
    </source>
</evidence>
<dbReference type="EMBL" id="LPWF01000025">
    <property type="protein sequence ID" value="ODR97649.1"/>
    <property type="molecule type" value="Genomic_DNA"/>
</dbReference>
<feature type="region of interest" description="Disordered" evidence="1">
    <location>
        <begin position="86"/>
        <end position="118"/>
    </location>
</feature>
<evidence type="ECO:0008006" key="4">
    <source>
        <dbReference type="Google" id="ProtNLM"/>
    </source>
</evidence>
<dbReference type="STRING" id="1774969.AUC69_11100"/>
<dbReference type="AlphaFoldDB" id="A0A1E3VVU7"/>
<organism evidence="2 3">
    <name type="scientific">Methyloceanibacter superfactus</name>
    <dbReference type="NCBI Taxonomy" id="1774969"/>
    <lineage>
        <taxon>Bacteria</taxon>
        <taxon>Pseudomonadati</taxon>
        <taxon>Pseudomonadota</taxon>
        <taxon>Alphaproteobacteria</taxon>
        <taxon>Hyphomicrobiales</taxon>
        <taxon>Hyphomicrobiaceae</taxon>
        <taxon>Methyloceanibacter</taxon>
    </lineage>
</organism>
<comment type="caution">
    <text evidence="2">The sequence shown here is derived from an EMBL/GenBank/DDBJ whole genome shotgun (WGS) entry which is preliminary data.</text>
</comment>
<sequence>MFDEHMCDVMFDIPAGYERLLTTVPVYKTPYVMVYRNDKGLELTGLDDPKLKDLKIGVFQTSGVRAALAKRGIVDNVELQLQTHDGDLVPENQPGMSSSACSTASSTWPPCSAPSPAG</sequence>
<evidence type="ECO:0000256" key="1">
    <source>
        <dbReference type="SAM" id="MobiDB-lite"/>
    </source>
</evidence>
<name>A0A1E3VVU7_9HYPH</name>
<dbReference type="OrthoDB" id="176845at2"/>
<feature type="compositionally biased region" description="Low complexity" evidence="1">
    <location>
        <begin position="97"/>
        <end position="107"/>
    </location>
</feature>
<gene>
    <name evidence="2" type="ORF">AUC69_11100</name>
</gene>